<evidence type="ECO:0000256" key="2">
    <source>
        <dbReference type="SAM" id="Phobius"/>
    </source>
</evidence>
<dbReference type="EMBL" id="JBHUMM010000025">
    <property type="protein sequence ID" value="MFD2672132.1"/>
    <property type="molecule type" value="Genomic_DNA"/>
</dbReference>
<protein>
    <recommendedName>
        <fullName evidence="5">TFIIB-type zinc ribbon-containing protein</fullName>
    </recommendedName>
</protein>
<dbReference type="RefSeq" id="WP_379929647.1">
    <property type="nucleotide sequence ID" value="NZ_JBHUMM010000025.1"/>
</dbReference>
<keyword evidence="2" id="KW-1133">Transmembrane helix</keyword>
<gene>
    <name evidence="3" type="ORF">ACFSUC_11020</name>
</gene>
<evidence type="ECO:0000313" key="3">
    <source>
        <dbReference type="EMBL" id="MFD2672132.1"/>
    </source>
</evidence>
<evidence type="ECO:0008006" key="5">
    <source>
        <dbReference type="Google" id="ProtNLM"/>
    </source>
</evidence>
<evidence type="ECO:0000313" key="4">
    <source>
        <dbReference type="Proteomes" id="UP001597497"/>
    </source>
</evidence>
<keyword evidence="2" id="KW-0812">Transmembrane</keyword>
<keyword evidence="4" id="KW-1185">Reference proteome</keyword>
<dbReference type="PANTHER" id="PTHR37826:SF3">
    <property type="entry name" value="J DOMAIN-CONTAINING PROTEIN"/>
    <property type="match status" value="1"/>
</dbReference>
<feature type="region of interest" description="Disordered" evidence="1">
    <location>
        <begin position="55"/>
        <end position="80"/>
    </location>
</feature>
<feature type="compositionally biased region" description="Polar residues" evidence="1">
    <location>
        <begin position="64"/>
        <end position="80"/>
    </location>
</feature>
<dbReference type="Proteomes" id="UP001597497">
    <property type="component" value="Unassembled WGS sequence"/>
</dbReference>
<name>A0ABW5RDJ7_9BACL</name>
<keyword evidence="2" id="KW-0472">Membrane</keyword>
<feature type="transmembrane region" description="Helical" evidence="2">
    <location>
        <begin position="353"/>
        <end position="375"/>
    </location>
</feature>
<organism evidence="3 4">
    <name type="scientific">Marinicrinis sediminis</name>
    <dbReference type="NCBI Taxonomy" id="1652465"/>
    <lineage>
        <taxon>Bacteria</taxon>
        <taxon>Bacillati</taxon>
        <taxon>Bacillota</taxon>
        <taxon>Bacilli</taxon>
        <taxon>Bacillales</taxon>
        <taxon>Paenibacillaceae</taxon>
    </lineage>
</organism>
<accession>A0ABW5RDJ7</accession>
<evidence type="ECO:0000256" key="1">
    <source>
        <dbReference type="SAM" id="MobiDB-lite"/>
    </source>
</evidence>
<proteinExistence type="predicted"/>
<dbReference type="PANTHER" id="PTHR37826">
    <property type="entry name" value="FLOTILLIN BAND_7_5 DOMAIN PROTEIN"/>
    <property type="match status" value="1"/>
</dbReference>
<reference evidence="4" key="1">
    <citation type="journal article" date="2019" name="Int. J. Syst. Evol. Microbiol.">
        <title>The Global Catalogue of Microorganisms (GCM) 10K type strain sequencing project: providing services to taxonomists for standard genome sequencing and annotation.</title>
        <authorList>
            <consortium name="The Broad Institute Genomics Platform"/>
            <consortium name="The Broad Institute Genome Sequencing Center for Infectious Disease"/>
            <person name="Wu L."/>
            <person name="Ma J."/>
        </authorList>
    </citation>
    <scope>NUCLEOTIDE SEQUENCE [LARGE SCALE GENOMIC DNA]</scope>
    <source>
        <strain evidence="4">KCTC 33676</strain>
    </source>
</reference>
<sequence length="376" mass="42084">MSSVTYKCPNCGGPLSFKPDLQKLKCDYCLSEYTEQEARDFAGKHAKDALSESDASAHADASSIQPASDPLSTTSAEAGSTEQAFEQQARLYLCDSCGAEIVTDETTAATFCYYCHNPTILPRQLSGTFRPQKVIPFQFNREEATRSFVKWCRRKPLLSTIFTSHSELEKLSGIYVPFWLHDCEVQGSLMAKGKKVRSWSKGGYHYTETKHYQIARTGTARYSGVPADGSKKMDDAMMKVLEPYDYKELTDFSMAYLSGYLAEKYDVGKDEVFPGVSQRVQDDTDTLLRDTIQGYSHVHTEQSHMEMEQVTCTYVLLPVWMFTYQFKGKTYMFAMNGQTGKIAGSLPISWKRAAAWFGIVTGVSFAALSTGGAFLW</sequence>
<dbReference type="Gene3D" id="2.20.28.30">
    <property type="entry name" value="RNA polymerase ii, chain L"/>
    <property type="match status" value="2"/>
</dbReference>
<comment type="caution">
    <text evidence="3">The sequence shown here is derived from an EMBL/GenBank/DDBJ whole genome shotgun (WGS) entry which is preliminary data.</text>
</comment>